<dbReference type="Pfam" id="PF00808">
    <property type="entry name" value="CBFD_NFYB_HMF"/>
    <property type="match status" value="1"/>
</dbReference>
<keyword evidence="6" id="KW-1185">Reference proteome</keyword>
<dbReference type="GO" id="GO:0017054">
    <property type="term" value="C:negative cofactor 2 complex"/>
    <property type="evidence" value="ECO:0007669"/>
    <property type="project" value="TreeGrafter"/>
</dbReference>
<dbReference type="EMBL" id="PJQD01000122">
    <property type="protein sequence ID" value="POY70321.1"/>
    <property type="molecule type" value="Genomic_DNA"/>
</dbReference>
<dbReference type="GO" id="GO:0001046">
    <property type="term" value="F:core promoter sequence-specific DNA binding"/>
    <property type="evidence" value="ECO:0007669"/>
    <property type="project" value="TreeGrafter"/>
</dbReference>
<sequence>MGKKSNQARFPLARIKKMIQQDEDVGKVAQATPIVSFSAAKALELFLGSLVAACVKDAEGRGSHKISPYGLKRAVNATPMLDFCADIVEAIPDPLEGEEDDDEPPKRKRATAGKKRAAASSDAQDGASDGAAKKVKAAPRKQRAASSKKAKKGGDDDDSDDFIDDDESESDADAARSSSKAPKYDDDDDYEEA</sequence>
<accession>A0A2S5B0X3</accession>
<feature type="domain" description="Transcription factor CBF/NF-Y/archaeal histone" evidence="4">
    <location>
        <begin position="8"/>
        <end position="74"/>
    </location>
</feature>
<evidence type="ECO:0000256" key="2">
    <source>
        <dbReference type="ARBA" id="ARBA00023242"/>
    </source>
</evidence>
<dbReference type="Gene3D" id="1.10.20.10">
    <property type="entry name" value="Histone, subunit A"/>
    <property type="match status" value="1"/>
</dbReference>
<dbReference type="InterPro" id="IPR050568">
    <property type="entry name" value="Transcr_DNA_Rep_Reg"/>
</dbReference>
<evidence type="ECO:0000313" key="5">
    <source>
        <dbReference type="EMBL" id="POY70321.1"/>
    </source>
</evidence>
<dbReference type="GO" id="GO:0046982">
    <property type="term" value="F:protein heterodimerization activity"/>
    <property type="evidence" value="ECO:0007669"/>
    <property type="project" value="InterPro"/>
</dbReference>
<proteinExistence type="predicted"/>
<dbReference type="AlphaFoldDB" id="A0A2S5B0X3"/>
<dbReference type="PANTHER" id="PTHR10252">
    <property type="entry name" value="HISTONE-LIKE TRANSCRIPTION FACTOR CCAAT-RELATED"/>
    <property type="match status" value="1"/>
</dbReference>
<dbReference type="OrthoDB" id="653904at2759"/>
<dbReference type="InterPro" id="IPR009072">
    <property type="entry name" value="Histone-fold"/>
</dbReference>
<feature type="compositionally biased region" description="Low complexity" evidence="3">
    <location>
        <begin position="118"/>
        <end position="130"/>
    </location>
</feature>
<name>A0A2S5B0X3_9BASI</name>
<dbReference type="SUPFAM" id="SSF47113">
    <property type="entry name" value="Histone-fold"/>
    <property type="match status" value="1"/>
</dbReference>
<feature type="compositionally biased region" description="Acidic residues" evidence="3">
    <location>
        <begin position="155"/>
        <end position="172"/>
    </location>
</feature>
<organism evidence="5 6">
    <name type="scientific">Rhodotorula taiwanensis</name>
    <dbReference type="NCBI Taxonomy" id="741276"/>
    <lineage>
        <taxon>Eukaryota</taxon>
        <taxon>Fungi</taxon>
        <taxon>Dikarya</taxon>
        <taxon>Basidiomycota</taxon>
        <taxon>Pucciniomycotina</taxon>
        <taxon>Microbotryomycetes</taxon>
        <taxon>Sporidiobolales</taxon>
        <taxon>Sporidiobolaceae</taxon>
        <taxon>Rhodotorula</taxon>
    </lineage>
</organism>
<gene>
    <name evidence="5" type="ORF">BMF94_6601</name>
</gene>
<dbReference type="InterPro" id="IPR003958">
    <property type="entry name" value="CBFA_NFYB_domain"/>
</dbReference>
<feature type="compositionally biased region" description="Basic residues" evidence="3">
    <location>
        <begin position="106"/>
        <end position="117"/>
    </location>
</feature>
<dbReference type="GO" id="GO:0016251">
    <property type="term" value="F:RNA polymerase II general transcription initiation factor activity"/>
    <property type="evidence" value="ECO:0007669"/>
    <property type="project" value="TreeGrafter"/>
</dbReference>
<comment type="subcellular location">
    <subcellularLocation>
        <location evidence="1">Nucleus</location>
    </subcellularLocation>
</comment>
<dbReference type="CDD" id="cd22906">
    <property type="entry name" value="HFD_DRAP1"/>
    <property type="match status" value="1"/>
</dbReference>
<feature type="region of interest" description="Disordered" evidence="3">
    <location>
        <begin position="93"/>
        <end position="193"/>
    </location>
</feature>
<evidence type="ECO:0000256" key="3">
    <source>
        <dbReference type="SAM" id="MobiDB-lite"/>
    </source>
</evidence>
<evidence type="ECO:0000313" key="6">
    <source>
        <dbReference type="Proteomes" id="UP000237144"/>
    </source>
</evidence>
<protein>
    <recommendedName>
        <fullName evidence="4">Transcription factor CBF/NF-Y/archaeal histone domain-containing protein</fullName>
    </recommendedName>
</protein>
<evidence type="ECO:0000256" key="1">
    <source>
        <dbReference type="ARBA" id="ARBA00004123"/>
    </source>
</evidence>
<evidence type="ECO:0000259" key="4">
    <source>
        <dbReference type="Pfam" id="PF00808"/>
    </source>
</evidence>
<dbReference type="PANTHER" id="PTHR10252:SF5">
    <property type="entry name" value="DR1-ASSOCIATED COREPRESSOR"/>
    <property type="match status" value="1"/>
</dbReference>
<comment type="caution">
    <text evidence="5">The sequence shown here is derived from an EMBL/GenBank/DDBJ whole genome shotgun (WGS) entry which is preliminary data.</text>
</comment>
<reference evidence="5 6" key="1">
    <citation type="journal article" date="2018" name="Front. Microbiol.">
        <title>Prospects for Fungal Bioremediation of Acidic Radioactive Waste Sites: Characterization and Genome Sequence of Rhodotorula taiwanensis MD1149.</title>
        <authorList>
            <person name="Tkavc R."/>
            <person name="Matrosova V.Y."/>
            <person name="Grichenko O.E."/>
            <person name="Gostincar C."/>
            <person name="Volpe R.P."/>
            <person name="Klimenkova P."/>
            <person name="Gaidamakova E.K."/>
            <person name="Zhou C.E."/>
            <person name="Stewart B.J."/>
            <person name="Lyman M.G."/>
            <person name="Malfatti S.A."/>
            <person name="Rubinfeld B."/>
            <person name="Courtot M."/>
            <person name="Singh J."/>
            <person name="Dalgard C.L."/>
            <person name="Hamilton T."/>
            <person name="Frey K.G."/>
            <person name="Gunde-Cimerman N."/>
            <person name="Dugan L."/>
            <person name="Daly M.J."/>
        </authorList>
    </citation>
    <scope>NUCLEOTIDE SEQUENCE [LARGE SCALE GENOMIC DNA]</scope>
    <source>
        <strain evidence="5 6">MD1149</strain>
    </source>
</reference>
<keyword evidence="2" id="KW-0539">Nucleus</keyword>
<dbReference type="STRING" id="741276.A0A2S5B0X3"/>
<dbReference type="Proteomes" id="UP000237144">
    <property type="component" value="Unassembled WGS sequence"/>
</dbReference>
<feature type="compositionally biased region" description="Basic residues" evidence="3">
    <location>
        <begin position="133"/>
        <end position="151"/>
    </location>
</feature>